<dbReference type="Proteomes" id="UP001430848">
    <property type="component" value="Unassembled WGS sequence"/>
</dbReference>
<feature type="region of interest" description="Disordered" evidence="1">
    <location>
        <begin position="586"/>
        <end position="605"/>
    </location>
</feature>
<protein>
    <submittedName>
        <fullName evidence="2">Uncharacterized protein</fullName>
    </submittedName>
</protein>
<feature type="compositionally biased region" description="Polar residues" evidence="1">
    <location>
        <begin position="531"/>
        <end position="551"/>
    </location>
</feature>
<comment type="caution">
    <text evidence="2">The sequence shown here is derived from an EMBL/GenBank/DDBJ whole genome shotgun (WGS) entry which is preliminary data.</text>
</comment>
<evidence type="ECO:0000256" key="1">
    <source>
        <dbReference type="SAM" id="MobiDB-lite"/>
    </source>
</evidence>
<sequence>MNLRYINVANVRSTQTFFFPYFTLAKVSGETLPLKEASTNNQDQNSVAYQPRSRATMDNPEVTYATHEQWLAIHGEDTKIYPYLPGYSHAQLIRDDIDRVHREKSCSFYYLRPYVPPSPETYDQRPETIPFTRDDLQAFRDNGLDSVHGYWSVHWAAETPGRDGDIIYDDGYRSVMTFRSIEFMIRPVADFRNRADAVAEPLRLYIGWRDLRECLDQALQQTGPMRTFIGVAYMNQPRRGQEDVPEGKREIAIDWRIDRAHPDRMTWLVEKWKHHKAFKNTQAYYDKLKEVEAHAAREEYNQQFQPQDPAATQPGRLFGVYVPPVQPPEPVPERRRIRSGPRRKRTSKAMGASQELSRGGTDMSASQELGPSRKRRNVGSHSSRSSQSASASQSVTSSPEMRRQTPVDSWQRTQMPPPQSPRSAQPSYSDQGYGSRLPAAPPRQGQPYATAPMQHVPAPGSGFGRGQPGGAPNPYWPQASPVPGPYSAGTVNYSPSMASETWGRGNYAPSPQIPSPTMAAPGGDVFRYRVSTASSPGGPSYATGSSYQTPSMVAPGRDLFRYQVPTASPPGGPGYAAVQSYQRPAMAAPGGNVAPNQVPPASSDPYWFGSAGLYMQSTDPQDWDQSGYQDQSGGGRGSGRR</sequence>
<feature type="compositionally biased region" description="Polar residues" evidence="1">
    <location>
        <begin position="489"/>
        <end position="499"/>
    </location>
</feature>
<feature type="region of interest" description="Disordered" evidence="1">
    <location>
        <begin position="301"/>
        <end position="552"/>
    </location>
</feature>
<feature type="compositionally biased region" description="Basic residues" evidence="1">
    <location>
        <begin position="335"/>
        <end position="347"/>
    </location>
</feature>
<feature type="compositionally biased region" description="Low complexity" evidence="1">
    <location>
        <begin position="380"/>
        <end position="398"/>
    </location>
</feature>
<accession>A0ABR1NZ72</accession>
<feature type="region of interest" description="Disordered" evidence="1">
    <location>
        <begin position="612"/>
        <end position="641"/>
    </location>
</feature>
<evidence type="ECO:0000313" key="3">
    <source>
        <dbReference type="Proteomes" id="UP001430848"/>
    </source>
</evidence>
<organism evidence="2 3">
    <name type="scientific">Diaporthe eres</name>
    <name type="common">Phomopsis oblonga</name>
    <dbReference type="NCBI Taxonomy" id="83184"/>
    <lineage>
        <taxon>Eukaryota</taxon>
        <taxon>Fungi</taxon>
        <taxon>Dikarya</taxon>
        <taxon>Ascomycota</taxon>
        <taxon>Pezizomycotina</taxon>
        <taxon>Sordariomycetes</taxon>
        <taxon>Sordariomycetidae</taxon>
        <taxon>Diaporthales</taxon>
        <taxon>Diaporthaceae</taxon>
        <taxon>Diaporthe</taxon>
        <taxon>Diaporthe eres species complex</taxon>
    </lineage>
</organism>
<feature type="compositionally biased region" description="Gly residues" evidence="1">
    <location>
        <begin position="632"/>
        <end position="641"/>
    </location>
</feature>
<reference evidence="2 3" key="1">
    <citation type="submission" date="2024-02" db="EMBL/GenBank/DDBJ databases">
        <title>De novo assembly and annotation of 12 fungi associated with fruit tree decline syndrome in Ontario, Canada.</title>
        <authorList>
            <person name="Sulman M."/>
            <person name="Ellouze W."/>
            <person name="Ilyukhin E."/>
        </authorList>
    </citation>
    <scope>NUCLEOTIDE SEQUENCE [LARGE SCALE GENOMIC DNA]</scope>
    <source>
        <strain evidence="2 3">M169</strain>
    </source>
</reference>
<evidence type="ECO:0000313" key="2">
    <source>
        <dbReference type="EMBL" id="KAK7720877.1"/>
    </source>
</evidence>
<keyword evidence="3" id="KW-1185">Reference proteome</keyword>
<proteinExistence type="predicted"/>
<dbReference type="EMBL" id="JAKNSF020000072">
    <property type="protein sequence ID" value="KAK7720877.1"/>
    <property type="molecule type" value="Genomic_DNA"/>
</dbReference>
<name>A0ABR1NZ72_DIAER</name>
<gene>
    <name evidence="2" type="ORF">SLS63_009660</name>
</gene>